<dbReference type="Proteomes" id="UP000185596">
    <property type="component" value="Unassembled WGS sequence"/>
</dbReference>
<organism evidence="2 3">
    <name type="scientific">Actinophytocola xanthii</name>
    <dbReference type="NCBI Taxonomy" id="1912961"/>
    <lineage>
        <taxon>Bacteria</taxon>
        <taxon>Bacillati</taxon>
        <taxon>Actinomycetota</taxon>
        <taxon>Actinomycetes</taxon>
        <taxon>Pseudonocardiales</taxon>
        <taxon>Pseudonocardiaceae</taxon>
    </lineage>
</organism>
<gene>
    <name evidence="2" type="ORF">BU204_27345</name>
</gene>
<evidence type="ECO:0000313" key="3">
    <source>
        <dbReference type="Proteomes" id="UP000185596"/>
    </source>
</evidence>
<dbReference type="STRING" id="1912961.BU204_27345"/>
<proteinExistence type="predicted"/>
<reference evidence="2 3" key="1">
    <citation type="submission" date="2016-12" db="EMBL/GenBank/DDBJ databases">
        <title>The draft genome sequence of Actinophytocola sp. 11-183.</title>
        <authorList>
            <person name="Wang W."/>
            <person name="Yuan L."/>
        </authorList>
    </citation>
    <scope>NUCLEOTIDE SEQUENCE [LARGE SCALE GENOMIC DNA]</scope>
    <source>
        <strain evidence="2 3">11-183</strain>
    </source>
</reference>
<evidence type="ECO:0000313" key="2">
    <source>
        <dbReference type="EMBL" id="OLF13440.1"/>
    </source>
</evidence>
<feature type="domain" description="PPM-type phosphatase" evidence="1">
    <location>
        <begin position="1"/>
        <end position="217"/>
    </location>
</feature>
<dbReference type="Gene3D" id="3.60.40.10">
    <property type="entry name" value="PPM-type phosphatase domain"/>
    <property type="match status" value="1"/>
</dbReference>
<dbReference type="SUPFAM" id="SSF81606">
    <property type="entry name" value="PP2C-like"/>
    <property type="match status" value="1"/>
</dbReference>
<dbReference type="EMBL" id="MSIE01000056">
    <property type="protein sequence ID" value="OLF13440.1"/>
    <property type="molecule type" value="Genomic_DNA"/>
</dbReference>
<evidence type="ECO:0000259" key="1">
    <source>
        <dbReference type="PROSITE" id="PS51746"/>
    </source>
</evidence>
<dbReference type="SMART" id="SM00332">
    <property type="entry name" value="PP2Cc"/>
    <property type="match status" value="1"/>
</dbReference>
<dbReference type="PROSITE" id="PS51746">
    <property type="entry name" value="PPM_2"/>
    <property type="match status" value="1"/>
</dbReference>
<dbReference type="InterPro" id="IPR001932">
    <property type="entry name" value="PPM-type_phosphatase-like_dom"/>
</dbReference>
<comment type="caution">
    <text evidence="2">The sequence shown here is derived from an EMBL/GenBank/DDBJ whole genome shotgun (WGS) entry which is preliminary data.</text>
</comment>
<accession>A0A1Q8CGJ7</accession>
<name>A0A1Q8CGJ7_9PSEU</name>
<dbReference type="AlphaFoldDB" id="A0A1Q8CGJ7"/>
<protein>
    <recommendedName>
        <fullName evidence="1">PPM-type phosphatase domain-containing protein</fullName>
    </recommendedName>
</protein>
<dbReference type="InterPro" id="IPR036457">
    <property type="entry name" value="PPM-type-like_dom_sf"/>
</dbReference>
<keyword evidence="3" id="KW-1185">Reference proteome</keyword>
<sequence length="227" mass="23117">MRPGWHTASFLGARETNADAVAASTDWTTGRLAVALADGVGDTPAAARAALRAASEAAAAPVVEGPVAALARARRAVLADPEAGDCVVVVAQPLPVGYAIAWVGDVRAYAWSGGVLHQLTTDHTVAEYFRARGEPVTRRMEHTVLTSMRTADPPRFGHTTLRTPTGLLLTSDGVHRVLTSGEMADILARSVNPAAALTAAAKAAGATDNATAAVIDPGGMAVAPVAA</sequence>